<gene>
    <name evidence="6" type="ORF">GCM10007925_20570</name>
</gene>
<feature type="transmembrane region" description="Helical" evidence="4">
    <location>
        <begin position="350"/>
        <end position="370"/>
    </location>
</feature>
<dbReference type="InterPro" id="IPR036259">
    <property type="entry name" value="MFS_trans_sf"/>
</dbReference>
<dbReference type="EMBL" id="BSOO01000024">
    <property type="protein sequence ID" value="GLR48342.1"/>
    <property type="molecule type" value="Genomic_DNA"/>
</dbReference>
<dbReference type="PANTHER" id="PTHR23528">
    <property type="match status" value="1"/>
</dbReference>
<feature type="transmembrane region" description="Helical" evidence="4">
    <location>
        <begin position="287"/>
        <end position="305"/>
    </location>
</feature>
<feature type="transmembrane region" description="Helical" evidence="4">
    <location>
        <begin position="376"/>
        <end position="396"/>
    </location>
</feature>
<feature type="domain" description="Major facilitator superfamily (MFS) profile" evidence="5">
    <location>
        <begin position="214"/>
        <end position="403"/>
    </location>
</feature>
<feature type="transmembrane region" description="Helical" evidence="4">
    <location>
        <begin position="81"/>
        <end position="101"/>
    </location>
</feature>
<dbReference type="InterPro" id="IPR020846">
    <property type="entry name" value="MFS_dom"/>
</dbReference>
<feature type="transmembrane region" description="Helical" evidence="4">
    <location>
        <begin position="257"/>
        <end position="275"/>
    </location>
</feature>
<dbReference type="Gene3D" id="1.20.1250.20">
    <property type="entry name" value="MFS general substrate transporter like domains"/>
    <property type="match status" value="2"/>
</dbReference>
<feature type="transmembrane region" description="Helical" evidence="4">
    <location>
        <begin position="145"/>
        <end position="166"/>
    </location>
</feature>
<organism evidence="6 7">
    <name type="scientific">Sphingomonas astaxanthinifaciens DSM 22298</name>
    <dbReference type="NCBI Taxonomy" id="1123267"/>
    <lineage>
        <taxon>Bacteria</taxon>
        <taxon>Pseudomonadati</taxon>
        <taxon>Pseudomonadota</taxon>
        <taxon>Alphaproteobacteria</taxon>
        <taxon>Sphingomonadales</taxon>
        <taxon>Sphingomonadaceae</taxon>
        <taxon>Sphingomonas</taxon>
    </lineage>
</organism>
<keyword evidence="1 4" id="KW-0812">Transmembrane</keyword>
<dbReference type="InterPro" id="IPR011701">
    <property type="entry name" value="MFS"/>
</dbReference>
<evidence type="ECO:0000313" key="7">
    <source>
        <dbReference type="Proteomes" id="UP001156703"/>
    </source>
</evidence>
<accession>A0ABQ5Z9P6</accession>
<sequence length="403" mass="42232">MTAPAGRRPAAFAFLYPLAILGAHLAFMPLLLLLLPRRVSTLLPDSATVNLSLLLLAGGVTASLANIAAGRWSDRHMAERANRQVPVALGLAFLVLSYAGLMQARSFTTLLAAVIVFQVALNIMFAPLAALLADYVADEAKGRMTGWMTAALPLSIAATAAIAELWPGDSDAAFAAIPMGVAICVTPLLLCWPQTPLDVHRIDVAPLRPLPFRDFRFAWIARLLVQCGAALVIHYLYVYLAALPAESSVPAPVSRASAILFALAAIAGGTATIAAGHLSDRFARRRLPMGLSALAAASGLLILSLRPDWTVIVIAYGLFSAGLAAFLSVDSAMVATLLGNNVERGKWLGVMNLTNTLPSVLTPLLALAAIELTAADALSILLVGASLAVLVGALLVSRIRTVR</sequence>
<feature type="transmembrane region" description="Helical" evidence="4">
    <location>
        <begin position="217"/>
        <end position="237"/>
    </location>
</feature>
<evidence type="ECO:0000259" key="5">
    <source>
        <dbReference type="PROSITE" id="PS50850"/>
    </source>
</evidence>
<keyword evidence="7" id="KW-1185">Reference proteome</keyword>
<dbReference type="SUPFAM" id="SSF103473">
    <property type="entry name" value="MFS general substrate transporter"/>
    <property type="match status" value="1"/>
</dbReference>
<feature type="transmembrane region" description="Helical" evidence="4">
    <location>
        <begin position="107"/>
        <end position="133"/>
    </location>
</feature>
<keyword evidence="3 4" id="KW-0472">Membrane</keyword>
<evidence type="ECO:0000256" key="3">
    <source>
        <dbReference type="ARBA" id="ARBA00023136"/>
    </source>
</evidence>
<dbReference type="Pfam" id="PF07690">
    <property type="entry name" value="MFS_1"/>
    <property type="match status" value="2"/>
</dbReference>
<proteinExistence type="predicted"/>
<dbReference type="Proteomes" id="UP001156703">
    <property type="component" value="Unassembled WGS sequence"/>
</dbReference>
<protein>
    <recommendedName>
        <fullName evidence="5">Major facilitator superfamily (MFS) profile domain-containing protein</fullName>
    </recommendedName>
</protein>
<dbReference type="RefSeq" id="WP_029940812.1">
    <property type="nucleotide sequence ID" value="NZ_BSOO01000024.1"/>
</dbReference>
<dbReference type="CDD" id="cd06174">
    <property type="entry name" value="MFS"/>
    <property type="match status" value="1"/>
</dbReference>
<feature type="transmembrane region" description="Helical" evidence="4">
    <location>
        <begin position="172"/>
        <end position="192"/>
    </location>
</feature>
<evidence type="ECO:0000256" key="2">
    <source>
        <dbReference type="ARBA" id="ARBA00022989"/>
    </source>
</evidence>
<feature type="transmembrane region" description="Helical" evidence="4">
    <location>
        <begin position="47"/>
        <end position="69"/>
    </location>
</feature>
<evidence type="ECO:0000313" key="6">
    <source>
        <dbReference type="EMBL" id="GLR48342.1"/>
    </source>
</evidence>
<comment type="caution">
    <text evidence="6">The sequence shown here is derived from an EMBL/GenBank/DDBJ whole genome shotgun (WGS) entry which is preliminary data.</text>
</comment>
<name>A0ABQ5Z9P6_9SPHN</name>
<reference evidence="7" key="1">
    <citation type="journal article" date="2019" name="Int. J. Syst. Evol. Microbiol.">
        <title>The Global Catalogue of Microorganisms (GCM) 10K type strain sequencing project: providing services to taxonomists for standard genome sequencing and annotation.</title>
        <authorList>
            <consortium name="The Broad Institute Genomics Platform"/>
            <consortium name="The Broad Institute Genome Sequencing Center for Infectious Disease"/>
            <person name="Wu L."/>
            <person name="Ma J."/>
        </authorList>
    </citation>
    <scope>NUCLEOTIDE SEQUENCE [LARGE SCALE GENOMIC DNA]</scope>
    <source>
        <strain evidence="7">NBRC 102146</strain>
    </source>
</reference>
<evidence type="ECO:0000256" key="4">
    <source>
        <dbReference type="SAM" id="Phobius"/>
    </source>
</evidence>
<dbReference type="PROSITE" id="PS50850">
    <property type="entry name" value="MFS"/>
    <property type="match status" value="1"/>
</dbReference>
<keyword evidence="2 4" id="KW-1133">Transmembrane helix</keyword>
<feature type="transmembrane region" description="Helical" evidence="4">
    <location>
        <begin position="311"/>
        <end position="338"/>
    </location>
</feature>
<feature type="transmembrane region" description="Helical" evidence="4">
    <location>
        <begin position="12"/>
        <end position="35"/>
    </location>
</feature>
<evidence type="ECO:0000256" key="1">
    <source>
        <dbReference type="ARBA" id="ARBA00022692"/>
    </source>
</evidence>
<dbReference type="PANTHER" id="PTHR23528:SF1">
    <property type="entry name" value="MAJOR FACILITATOR SUPERFAMILY (MFS) PROFILE DOMAIN-CONTAINING PROTEIN"/>
    <property type="match status" value="1"/>
</dbReference>